<protein>
    <submittedName>
        <fullName evidence="1">Uncharacterized protein</fullName>
    </submittedName>
</protein>
<evidence type="ECO:0000313" key="2">
    <source>
        <dbReference type="Proteomes" id="UP001234297"/>
    </source>
</evidence>
<dbReference type="EMBL" id="CM056811">
    <property type="protein sequence ID" value="KAJ8637034.1"/>
    <property type="molecule type" value="Genomic_DNA"/>
</dbReference>
<keyword evidence="2" id="KW-1185">Reference proteome</keyword>
<comment type="caution">
    <text evidence="1">The sequence shown here is derived from an EMBL/GenBank/DDBJ whole genome shotgun (WGS) entry which is preliminary data.</text>
</comment>
<name>A0ACC2LVF2_PERAE</name>
<dbReference type="Proteomes" id="UP001234297">
    <property type="component" value="Chromosome 3"/>
</dbReference>
<gene>
    <name evidence="1" type="ORF">MRB53_011301</name>
</gene>
<organism evidence="1 2">
    <name type="scientific">Persea americana</name>
    <name type="common">Avocado</name>
    <dbReference type="NCBI Taxonomy" id="3435"/>
    <lineage>
        <taxon>Eukaryota</taxon>
        <taxon>Viridiplantae</taxon>
        <taxon>Streptophyta</taxon>
        <taxon>Embryophyta</taxon>
        <taxon>Tracheophyta</taxon>
        <taxon>Spermatophyta</taxon>
        <taxon>Magnoliopsida</taxon>
        <taxon>Magnoliidae</taxon>
        <taxon>Laurales</taxon>
        <taxon>Lauraceae</taxon>
        <taxon>Persea</taxon>
    </lineage>
</organism>
<proteinExistence type="predicted"/>
<reference evidence="1 2" key="1">
    <citation type="journal article" date="2022" name="Hortic Res">
        <title>A haplotype resolved chromosomal level avocado genome allows analysis of novel avocado genes.</title>
        <authorList>
            <person name="Nath O."/>
            <person name="Fletcher S.J."/>
            <person name="Hayward A."/>
            <person name="Shaw L.M."/>
            <person name="Masouleh A.K."/>
            <person name="Furtado A."/>
            <person name="Henry R.J."/>
            <person name="Mitter N."/>
        </authorList>
    </citation>
    <scope>NUCLEOTIDE SEQUENCE [LARGE SCALE GENOMIC DNA]</scope>
    <source>
        <strain evidence="2">cv. Hass</strain>
    </source>
</reference>
<sequence>MPSEPSPFDRKDFSKEKRNERLGSVDPSPSRWKDRPRNPPDLWKQGSQLGFPEESAHGCTTSRSCDRASEGESGRASISRGEGRYGRCNINRAENKAAALAAPEHHRRYHHSWDAGANDVAASLNSTTSGKRSVDDLIVTNTYHASFDVGKSPLDETQLKDQHDKLGGVDGLGTGQICDKDHSLESITWKTVKWTRSSSSLSAKSLKSDLDDAQLESQDGKEPLLRPPSEDPVEGVTATALVAEGSCPRKRQRLGWGQGLAKYEKQKVEGPEETTGKSGSVHWDCNVKDIHNTSTQSLPDVSPRVGSVLVCTSPATLCSVACSSSSGLGDKRHLKVTNSDNGTSHLSNLLGQGFQKCPDELSANLEQLELNAINNLSSLLANLLPSLDASSGDSDSVQSTALDKLFSLRDDISKSLEKTEHEIDLFENELKSIDFNCETHVPCPTPSELGETIAVLKPCQAQADPVPKLSVREQLPCNDLSELKAEVKKDICSSETVAFKHNDRPSMEDRAASDMLKLDDSAAEFDATKSVAPVGHCSLPFVSMEASTSLFADESGNHYNQRIANTHVSSSVRLYGEPDSALSTLIFASNKELAREASEVFDNILPSNQPQSDTGETASNIFCRKSGLHIQEKLSMLKHFKKFKEWVLTYKFSAFHHLWKEDMRLLSLKNNRVKSQKRFELSYRSSHSTYQKHRSSIHFRYNSPGNSTLVPTTRIGNFTSSKFLSDSQIKRYRNHLRMPALIILEERRHSRFITKNGLVEDPCALEKERKLINSWLPDEKEIFMEKLATFGKDFRKIASFLSHKTTADCIEFYYKNHKSESFEIVKKRFEFRKQPKSFPTNTYMVTSGKKWNRDANAVSLDMLGAASVVASRPDDRETRKVYTGSSIVGCHSYDRKASIVNGVLERTGSEGVRRNESDAAAADVLTNISVEAVSSYITSSVDPGDGWQELTGKQAKSMVMERPFTPGVSENIDEGDAFSDDSCGELDSADWTDEEKSSFIIALRTYGKDFARISKFVRTRTRDQCKIFFSKGRKCLGLDLIHPEPGTEGIRMSDTSGGRSDTEDNCIVDIDSAICRTQSCSKLVTDLPLAVRNGCGGSGNAEKNLMKVELDALSEKDEVGGTNLEAGTGRKELDTGVRHFGVTGELVFDNDNRSLKEDHDQSGSVPGVLQLDEAMTADAILDCSNPSVSLLDDEPGSFIEADKKVQRCGLASSYVQVNCVSTEVPQELDQSTPFVVLEPKHEEQSQCKPFVGVEAMQETKTVSSDGLLNPKSKPLQQFQVAEIVPATALADARVPERVVVDGNSSSTSARDVPDSNGNGNSSLREVEVNGHSSATSVPDHQHQMSLELLTYARKSQVLSWQLKENCPSGLANSHEAHHYDHLCQATQLVPDNEEQGNKLRQISESSDFYQPNLPLQVCRGYPLRVQNKKEMNKHADMTSEKPVQKLSKINRDCQVSQSSMLEKCDVSTSSVSVSGLSYVPKSNERSEDLLRSSSQGMDAQVMGRYETEEQSLRAGDFKLFGQILSHLTPSKKEKNDKAVSSKPSQSFSFKLAEHVPHGTTIGSKIEASSYMGRQEFPVTSFGVWDVNRMHNGFPSSPGSAMLSSIHNYPVPTCQTEPRPLSAVLMRNDGVLGRVLGYPTKDASGNVGLDGHQLYQTYEGTNLKPFSMDMKRQEHNGFEMLGFQQQGGTLVGLNSIGGVGVGSCTSVSDPVAALKKHFANVSRSGSGSACVIREEEPWSGDVCR</sequence>
<evidence type="ECO:0000313" key="1">
    <source>
        <dbReference type="EMBL" id="KAJ8637034.1"/>
    </source>
</evidence>
<accession>A0ACC2LVF2</accession>